<gene>
    <name evidence="3" type="primary">MLCB373.16c</name>
    <name evidence="2" type="ORF">DIJ64_00870</name>
</gene>
<reference evidence="3" key="2">
    <citation type="submission" date="1998-02" db="EMBL/GenBank/DDBJ databases">
        <authorList>
            <person name="James K.D."/>
            <person name="Parkhill J."/>
            <person name="Barrell B.G."/>
            <person name="Rajandream M.A."/>
        </authorList>
    </citation>
    <scope>NUCLEOTIDE SEQUENCE</scope>
</reference>
<feature type="region of interest" description="Disordered" evidence="1">
    <location>
        <begin position="86"/>
        <end position="109"/>
    </location>
</feature>
<accession>Q9Z5H2</accession>
<evidence type="ECO:0000313" key="4">
    <source>
        <dbReference type="Proteomes" id="UP000249682"/>
    </source>
</evidence>
<reference evidence="2 4" key="4">
    <citation type="submission" date="2018-05" db="EMBL/GenBank/DDBJ databases">
        <title>Evolution of small genomes with special reference to Mycobacterium leprae.</title>
        <authorList>
            <person name="Mohanty P.S."/>
            <person name="Bansal A.K."/>
            <person name="Gupta U.D."/>
            <person name="Naaz F."/>
            <person name="Dwivedi V.D."/>
            <person name="Singh H."/>
            <person name="Gupta G."/>
            <person name="Sharma S."/>
            <person name="Arora M."/>
        </authorList>
    </citation>
    <scope>NUCLEOTIDE SEQUENCE [LARGE SCALE GENOMIC DNA]</scope>
    <source>
        <strain evidence="2 4">MRHRU-235-G</strain>
    </source>
</reference>
<organism evidence="3">
    <name type="scientific">Mycobacterium leprae</name>
    <dbReference type="NCBI Taxonomy" id="1769"/>
    <lineage>
        <taxon>Bacteria</taxon>
        <taxon>Bacillati</taxon>
        <taxon>Actinomycetota</taxon>
        <taxon>Actinomycetes</taxon>
        <taxon>Mycobacteriales</taxon>
        <taxon>Mycobacteriaceae</taxon>
        <taxon>Mycobacterium</taxon>
    </lineage>
</organism>
<dbReference type="EMBL" id="AL035500">
    <property type="protein sequence ID" value="CAB36678.1"/>
    <property type="molecule type" value="Genomic_DNA"/>
</dbReference>
<proteinExistence type="predicted"/>
<reference evidence="3" key="3">
    <citation type="submission" date="1999-02" db="EMBL/GenBank/DDBJ databases">
        <authorList>
            <person name="Harris D."/>
            <person name="Taylor K."/>
        </authorList>
    </citation>
    <scope>NUCLEOTIDE SEQUENCE</scope>
</reference>
<dbReference type="EMBL" id="CP029543">
    <property type="protein sequence ID" value="AWV47156.1"/>
    <property type="molecule type" value="Genomic_DNA"/>
</dbReference>
<evidence type="ECO:0000313" key="2">
    <source>
        <dbReference type="EMBL" id="AWV47156.1"/>
    </source>
</evidence>
<dbReference type="Proteomes" id="UP000249682">
    <property type="component" value="Chromosome"/>
</dbReference>
<sequence length="109" mass="12072">MLIGIDVELGQYAVGLPVHTFAQWMYRNRGAKRDDVAWHGCNQRFLLNGLTKFGQPWQCEHVNETARRIGVHVLIVGVVTNNREAVGHPMPVGQQNPVHGGRTVLPAAP</sequence>
<dbReference type="PIR" id="T45442">
    <property type="entry name" value="T45442"/>
</dbReference>
<name>Q9Z5H2_MYCLR</name>
<reference evidence="3" key="1">
    <citation type="journal article" date="1993" name="Mol. Microbiol.">
        <title>Use of an ordered cosmid library to deduce the genomic organization of Mycobacterium leprae.</title>
        <authorList>
            <person name="Eiglmeier K."/>
            <person name="Honore N."/>
            <person name="Woods S.A."/>
            <person name="Caudron B."/>
            <person name="Cole S.T."/>
        </authorList>
    </citation>
    <scope>NUCLEOTIDE SEQUENCE</scope>
</reference>
<evidence type="ECO:0000256" key="1">
    <source>
        <dbReference type="SAM" id="MobiDB-lite"/>
    </source>
</evidence>
<protein>
    <submittedName>
        <fullName evidence="3">Uncharacterized protein MLCB373.16c</fullName>
    </submittedName>
</protein>
<evidence type="ECO:0000313" key="3">
    <source>
        <dbReference type="EMBL" id="CAB36678.1"/>
    </source>
</evidence>
<dbReference type="AlphaFoldDB" id="Q9Z5H2"/>